<keyword evidence="1" id="KW-0812">Transmembrane</keyword>
<keyword evidence="1" id="KW-1133">Transmembrane helix</keyword>
<reference evidence="2 3" key="1">
    <citation type="journal article" date="2011" name="Nat. Biotechnol.">
        <title>Comparative genomic analysis of the thermophilic biomass-degrading fungi Myceliophthora thermophila and Thielavia terrestris.</title>
        <authorList>
            <person name="Berka R.M."/>
            <person name="Grigoriev I.V."/>
            <person name="Otillar R."/>
            <person name="Salamov A."/>
            <person name="Grimwood J."/>
            <person name="Reid I."/>
            <person name="Ishmael N."/>
            <person name="John T."/>
            <person name="Darmond C."/>
            <person name="Moisan M.-C."/>
            <person name="Henrissat B."/>
            <person name="Coutinho P.M."/>
            <person name="Lombard V."/>
            <person name="Natvig D.O."/>
            <person name="Lindquist E."/>
            <person name="Schmutz J."/>
            <person name="Lucas S."/>
            <person name="Harris P."/>
            <person name="Powlowski J."/>
            <person name="Bellemare A."/>
            <person name="Taylor D."/>
            <person name="Butler G."/>
            <person name="de Vries R.P."/>
            <person name="Allijn I.E."/>
            <person name="van den Brink J."/>
            <person name="Ushinsky S."/>
            <person name="Storms R."/>
            <person name="Powell A.J."/>
            <person name="Paulsen I.T."/>
            <person name="Elbourne L.D.H."/>
            <person name="Baker S.E."/>
            <person name="Magnuson J."/>
            <person name="LaBoissiere S."/>
            <person name="Clutterbuck A.J."/>
            <person name="Martinez D."/>
            <person name="Wogulis M."/>
            <person name="de Leon A.L."/>
            <person name="Rey M.W."/>
            <person name="Tsang A."/>
        </authorList>
    </citation>
    <scope>NUCLEOTIDE SEQUENCE [LARGE SCALE GENOMIC DNA]</scope>
    <source>
        <strain evidence="3">ATCC 38088 / NRRL 8126</strain>
    </source>
</reference>
<feature type="transmembrane region" description="Helical" evidence="1">
    <location>
        <begin position="96"/>
        <end position="117"/>
    </location>
</feature>
<dbReference type="eggNOG" id="KOG2614">
    <property type="taxonomic scope" value="Eukaryota"/>
</dbReference>
<feature type="transmembrane region" description="Helical" evidence="1">
    <location>
        <begin position="137"/>
        <end position="157"/>
    </location>
</feature>
<dbReference type="HOGENOM" id="CLU_063950_0_0_1"/>
<accession>G2QTA4</accession>
<keyword evidence="3" id="KW-1185">Reference proteome</keyword>
<proteinExistence type="predicted"/>
<dbReference type="EMBL" id="CP003009">
    <property type="protein sequence ID" value="AEO62721.1"/>
    <property type="molecule type" value="Genomic_DNA"/>
</dbReference>
<sequence>MRQYPLRVLGSDNKISWDGGSITIFPQFYPLRILDDMWRGVTVVFAIPSLGIDSLGWWQNLSFLTDLGPVYAVWILESCRPASRWTLACLATTATFAAQFIGIGTVGPIFYFLCFVLGPRARDLAHRPNRQLDPSKFALLLPLILSLHTLEIFGAYFSPDPITRHYWVWAWQMSPLWIGVANFLSARAIGSWFRNSRLASPALLLQVLCIISAVVWLSTLLFSPYPLADIFLPTRARQTDDFMHIRRAFQFDQVSSFTASFLWLAYLLLDMYSAGLVGLSGFWPIAVLPIVLVSFGPGVAFALCWSWREAMFA</sequence>
<evidence type="ECO:0000313" key="3">
    <source>
        <dbReference type="Proteomes" id="UP000008181"/>
    </source>
</evidence>
<evidence type="ECO:0000313" key="2">
    <source>
        <dbReference type="EMBL" id="AEO62721.1"/>
    </source>
</evidence>
<dbReference type="AlphaFoldDB" id="G2QTA4"/>
<feature type="transmembrane region" description="Helical" evidence="1">
    <location>
        <begin position="202"/>
        <end position="228"/>
    </location>
</feature>
<organism evidence="2 3">
    <name type="scientific">Thermothielavioides terrestris (strain ATCC 38088 / NRRL 8126)</name>
    <name type="common">Thielavia terrestris</name>
    <dbReference type="NCBI Taxonomy" id="578455"/>
    <lineage>
        <taxon>Eukaryota</taxon>
        <taxon>Fungi</taxon>
        <taxon>Dikarya</taxon>
        <taxon>Ascomycota</taxon>
        <taxon>Pezizomycotina</taxon>
        <taxon>Sordariomycetes</taxon>
        <taxon>Sordariomycetidae</taxon>
        <taxon>Sordariales</taxon>
        <taxon>Chaetomiaceae</taxon>
        <taxon>Thermothielavioides</taxon>
        <taxon>Thermothielavioides terrestris</taxon>
    </lineage>
</organism>
<feature type="transmembrane region" description="Helical" evidence="1">
    <location>
        <begin position="281"/>
        <end position="308"/>
    </location>
</feature>
<dbReference type="Proteomes" id="UP000008181">
    <property type="component" value="Chromosome 1"/>
</dbReference>
<keyword evidence="1" id="KW-0472">Membrane</keyword>
<feature type="transmembrane region" description="Helical" evidence="1">
    <location>
        <begin position="169"/>
        <end position="190"/>
    </location>
</feature>
<dbReference type="GeneID" id="11517218"/>
<dbReference type="RefSeq" id="XP_003649057.1">
    <property type="nucleotide sequence ID" value="XM_003649009.1"/>
</dbReference>
<evidence type="ECO:0000256" key="1">
    <source>
        <dbReference type="SAM" id="Phobius"/>
    </source>
</evidence>
<protein>
    <submittedName>
        <fullName evidence="2">Uncharacterized protein</fullName>
    </submittedName>
</protein>
<gene>
    <name evidence="2" type="ORF">THITE_2038437</name>
</gene>
<dbReference type="KEGG" id="ttt:THITE_2038437"/>
<dbReference type="OrthoDB" id="72269at2759"/>
<name>G2QTA4_THETT</name>
<feature type="transmembrane region" description="Helical" evidence="1">
    <location>
        <begin position="37"/>
        <end position="58"/>
    </location>
</feature>